<evidence type="ECO:0008006" key="3">
    <source>
        <dbReference type="Google" id="ProtNLM"/>
    </source>
</evidence>
<dbReference type="Proteomes" id="UP000002035">
    <property type="component" value="Unassembled WGS sequence"/>
</dbReference>
<name>C5FVK4_ARTOC</name>
<proteinExistence type="predicted"/>
<evidence type="ECO:0000313" key="2">
    <source>
        <dbReference type="Proteomes" id="UP000002035"/>
    </source>
</evidence>
<dbReference type="RefSeq" id="XP_002844793.1">
    <property type="nucleotide sequence ID" value="XM_002844747.1"/>
</dbReference>
<evidence type="ECO:0000313" key="1">
    <source>
        <dbReference type="EMBL" id="EEQ33938.1"/>
    </source>
</evidence>
<dbReference type="GeneID" id="9230950"/>
<gene>
    <name evidence="1" type="ORF">MCYG_06757</name>
</gene>
<reference evidence="2" key="1">
    <citation type="journal article" date="2012" name="MBio">
        <title>Comparative genome analysis of Trichophyton rubrum and related dermatophytes reveals candidate genes involved in infection.</title>
        <authorList>
            <person name="Martinez D.A."/>
            <person name="Oliver B.G."/>
            <person name="Graeser Y."/>
            <person name="Goldberg J.M."/>
            <person name="Li W."/>
            <person name="Martinez-Rossi N.M."/>
            <person name="Monod M."/>
            <person name="Shelest E."/>
            <person name="Barton R.C."/>
            <person name="Birch E."/>
            <person name="Brakhage A.A."/>
            <person name="Chen Z."/>
            <person name="Gurr S.J."/>
            <person name="Heiman D."/>
            <person name="Heitman J."/>
            <person name="Kosti I."/>
            <person name="Rossi A."/>
            <person name="Saif S."/>
            <person name="Samalova M."/>
            <person name="Saunders C.W."/>
            <person name="Shea T."/>
            <person name="Summerbell R.C."/>
            <person name="Xu J."/>
            <person name="Young S."/>
            <person name="Zeng Q."/>
            <person name="Birren B.W."/>
            <person name="Cuomo C.A."/>
            <person name="White T.C."/>
        </authorList>
    </citation>
    <scope>NUCLEOTIDE SEQUENCE [LARGE SCALE GENOMIC DNA]</scope>
    <source>
        <strain evidence="2">ATCC MYA-4605 / CBS 113480</strain>
    </source>
</reference>
<sequence length="115" mass="13470">MPPDVVQSDTECYMHETQSKLINAKCFNNPKKSLSRTKESRHFVPGGKKKAKRLIDFMWYIFHNYVLHTPYIVRIWKYGVHFPRPIIQVLCITTKSLNIFITLYDGRALLGNLAK</sequence>
<organism evidence="1 2">
    <name type="scientific">Arthroderma otae (strain ATCC MYA-4605 / CBS 113480)</name>
    <name type="common">Microsporum canis</name>
    <dbReference type="NCBI Taxonomy" id="554155"/>
    <lineage>
        <taxon>Eukaryota</taxon>
        <taxon>Fungi</taxon>
        <taxon>Dikarya</taxon>
        <taxon>Ascomycota</taxon>
        <taxon>Pezizomycotina</taxon>
        <taxon>Eurotiomycetes</taxon>
        <taxon>Eurotiomycetidae</taxon>
        <taxon>Onygenales</taxon>
        <taxon>Arthrodermataceae</taxon>
        <taxon>Microsporum</taxon>
    </lineage>
</organism>
<dbReference type="AlphaFoldDB" id="C5FVK4"/>
<keyword evidence="2" id="KW-1185">Reference proteome</keyword>
<dbReference type="VEuPathDB" id="FungiDB:MCYG_06757"/>
<accession>C5FVK4</accession>
<dbReference type="HOGENOM" id="CLU_2108486_0_0_1"/>
<protein>
    <recommendedName>
        <fullName evidence="3">PiggyBac transposable element-derived protein domain-containing protein</fullName>
    </recommendedName>
</protein>
<dbReference type="EMBL" id="DS995706">
    <property type="protein sequence ID" value="EEQ33938.1"/>
    <property type="molecule type" value="Genomic_DNA"/>
</dbReference>